<dbReference type="Gene3D" id="2.160.20.110">
    <property type="match status" value="2"/>
</dbReference>
<organism evidence="2">
    <name type="scientific">marine sediment metagenome</name>
    <dbReference type="NCBI Taxonomy" id="412755"/>
    <lineage>
        <taxon>unclassified sequences</taxon>
        <taxon>metagenomes</taxon>
        <taxon>ecological metagenomes</taxon>
    </lineage>
</organism>
<accession>A0A0F8YIA6</accession>
<evidence type="ECO:0000313" key="2">
    <source>
        <dbReference type="EMBL" id="KKK73460.1"/>
    </source>
</evidence>
<dbReference type="Pfam" id="PF07581">
    <property type="entry name" value="Glug"/>
    <property type="match status" value="1"/>
</dbReference>
<evidence type="ECO:0000259" key="1">
    <source>
        <dbReference type="Pfam" id="PF07581"/>
    </source>
</evidence>
<reference evidence="2" key="1">
    <citation type="journal article" date="2015" name="Nature">
        <title>Complex archaea that bridge the gap between prokaryotes and eukaryotes.</title>
        <authorList>
            <person name="Spang A."/>
            <person name="Saw J.H."/>
            <person name="Jorgensen S.L."/>
            <person name="Zaremba-Niedzwiedzka K."/>
            <person name="Martijn J."/>
            <person name="Lind A.E."/>
            <person name="van Eijk R."/>
            <person name="Schleper C."/>
            <person name="Guy L."/>
            <person name="Ettema T.J."/>
        </authorList>
    </citation>
    <scope>NUCLEOTIDE SEQUENCE</scope>
</reference>
<sequence>DYTISNLSFDGGVSDNQGLFSTFATGAEVRDLTFSSCSVTGDDFIGILVGFATGVDTVKVSDVNFVDCTVSGDNGVGCALGTALNGEGWQFWRCSVTGATNVTGTGMAIGALIGRLSSASGDITINMVVDCYSESTGEIEGDQAGGLLGEVSGGQVATNDELEVHTCYSTGTISREVSGDIGSGGLIGIADAVNITTCYSTGETTSLSAANDSHAVGGFIGFSAGYNTIINCYSTGDVTAHGNLSRVGGFCGKCDTAYTTFTRCYSTGDVSGLEGATSTWGYYAVGSFVGSLEDPTASPNNGLFERCWATGDLTLFEGDTADGDYGGAGGFVGNISRVPPIIRNCYSWSSLTMTDGAVEVGLGGFMGALTDVSGLNITADATILNCYT</sequence>
<dbReference type="AlphaFoldDB" id="A0A0F8YIA6"/>
<feature type="non-terminal residue" evidence="2">
    <location>
        <position position="1"/>
    </location>
</feature>
<dbReference type="EMBL" id="LAZR01056778">
    <property type="protein sequence ID" value="KKK73460.1"/>
    <property type="molecule type" value="Genomic_DNA"/>
</dbReference>
<comment type="caution">
    <text evidence="2">The sequence shown here is derived from an EMBL/GenBank/DDBJ whole genome shotgun (WGS) entry which is preliminary data.</text>
</comment>
<feature type="domain" description="GLUG" evidence="1">
    <location>
        <begin position="213"/>
        <end position="239"/>
    </location>
</feature>
<proteinExistence type="predicted"/>
<gene>
    <name evidence="2" type="ORF">LCGC14_2893610</name>
</gene>
<dbReference type="InterPro" id="IPR011493">
    <property type="entry name" value="GLUG"/>
</dbReference>
<name>A0A0F8YIA6_9ZZZZ</name>
<protein>
    <recommendedName>
        <fullName evidence="1">GLUG domain-containing protein</fullName>
    </recommendedName>
</protein>
<feature type="non-terminal residue" evidence="2">
    <location>
        <position position="388"/>
    </location>
</feature>